<protein>
    <submittedName>
        <fullName evidence="2">ABC transporter, substrate binding protein</fullName>
    </submittedName>
</protein>
<dbReference type="SUPFAM" id="SSF53822">
    <property type="entry name" value="Periplasmic binding protein-like I"/>
    <property type="match status" value="1"/>
</dbReference>
<name>A0A0R2LIF4_9LACO</name>
<feature type="chain" id="PRO_5006419987" evidence="1">
    <location>
        <begin position="31"/>
        <end position="326"/>
    </location>
</feature>
<dbReference type="Pfam" id="PF04392">
    <property type="entry name" value="ABC_sub_bind"/>
    <property type="match status" value="1"/>
</dbReference>
<dbReference type="PATRIC" id="fig|993692.3.peg.1126"/>
<evidence type="ECO:0000313" key="2">
    <source>
        <dbReference type="EMBL" id="KRN98461.1"/>
    </source>
</evidence>
<dbReference type="STRING" id="993692.IV57_GL001109"/>
<proteinExistence type="predicted"/>
<dbReference type="CDD" id="cd06325">
    <property type="entry name" value="PBP1_ABC_unchar_transporter"/>
    <property type="match status" value="1"/>
</dbReference>
<keyword evidence="1" id="KW-0732">Signal</keyword>
<comment type="caution">
    <text evidence="2">The sequence shown here is derived from an EMBL/GenBank/DDBJ whole genome shotgun (WGS) entry which is preliminary data.</text>
</comment>
<dbReference type="PANTHER" id="PTHR35271:SF1">
    <property type="entry name" value="ABC TRANSPORTER, SUBSTRATE-BINDING LIPOPROTEIN"/>
    <property type="match status" value="1"/>
</dbReference>
<keyword evidence="3" id="KW-1185">Reference proteome</keyword>
<sequence>MNFMKKSLITLVTVAMAAMVLGGCSNKASAASKKTLNIGILQIVPHGSLDAARKGFKSELTKEVKQHDKSITVNYNYQNSQGDQANLNSMAQQLTQKKSDLILGIATPSAQALAKKTKTTPIVVTAVTNLKSAGLVKSDEKPGTNVTGAKDLGPVDKQVKLLTTMTKNNKPIGVLYNSSEENSTLQIKMVKKYAKNHNLKLNIVSVTSTNDVASAVSGMADKVSGIYIPTDNLMASSMKTIGQKARAAKLPVVTGSIEMAEDGGTATYGINYNDLGKQAAKMAYKILINKKKPQDMPVETSHTLRLYVNKANAKSIGVNPDQIKKP</sequence>
<accession>A0A0R2LIF4</accession>
<dbReference type="PROSITE" id="PS51257">
    <property type="entry name" value="PROKAR_LIPOPROTEIN"/>
    <property type="match status" value="1"/>
</dbReference>
<organism evidence="2 3">
    <name type="scientific">Companilactobacillus kimchiensis</name>
    <dbReference type="NCBI Taxonomy" id="993692"/>
    <lineage>
        <taxon>Bacteria</taxon>
        <taxon>Bacillati</taxon>
        <taxon>Bacillota</taxon>
        <taxon>Bacilli</taxon>
        <taxon>Lactobacillales</taxon>
        <taxon>Lactobacillaceae</taxon>
        <taxon>Companilactobacillus</taxon>
    </lineage>
</organism>
<dbReference type="Gene3D" id="3.40.50.2300">
    <property type="match status" value="2"/>
</dbReference>
<dbReference type="PANTHER" id="PTHR35271">
    <property type="entry name" value="ABC TRANSPORTER, SUBSTRATE-BINDING LIPOPROTEIN-RELATED"/>
    <property type="match status" value="1"/>
</dbReference>
<dbReference type="InterPro" id="IPR007487">
    <property type="entry name" value="ABC_transpt-TYRBP-like"/>
</dbReference>
<evidence type="ECO:0000313" key="3">
    <source>
        <dbReference type="Proteomes" id="UP000051006"/>
    </source>
</evidence>
<dbReference type="Proteomes" id="UP000051006">
    <property type="component" value="Unassembled WGS sequence"/>
</dbReference>
<reference evidence="2 3" key="1">
    <citation type="journal article" date="2015" name="Genome Announc.">
        <title>Expanding the biotechnology potential of lactobacilli through comparative genomics of 213 strains and associated genera.</title>
        <authorList>
            <person name="Sun Z."/>
            <person name="Harris H.M."/>
            <person name="McCann A."/>
            <person name="Guo C."/>
            <person name="Argimon S."/>
            <person name="Zhang W."/>
            <person name="Yang X."/>
            <person name="Jeffery I.B."/>
            <person name="Cooney J.C."/>
            <person name="Kagawa T.F."/>
            <person name="Liu W."/>
            <person name="Song Y."/>
            <person name="Salvetti E."/>
            <person name="Wrobel A."/>
            <person name="Rasinkangas P."/>
            <person name="Parkhill J."/>
            <person name="Rea M.C."/>
            <person name="O'Sullivan O."/>
            <person name="Ritari J."/>
            <person name="Douillard F.P."/>
            <person name="Paul Ross R."/>
            <person name="Yang R."/>
            <person name="Briner A.E."/>
            <person name="Felis G.E."/>
            <person name="de Vos W.M."/>
            <person name="Barrangou R."/>
            <person name="Klaenhammer T.R."/>
            <person name="Caufield P.W."/>
            <person name="Cui Y."/>
            <person name="Zhang H."/>
            <person name="O'Toole P.W."/>
        </authorList>
    </citation>
    <scope>NUCLEOTIDE SEQUENCE [LARGE SCALE GENOMIC DNA]</scope>
    <source>
        <strain evidence="2 3">DSM 24716</strain>
    </source>
</reference>
<dbReference type="AlphaFoldDB" id="A0A0R2LIF4"/>
<feature type="signal peptide" evidence="1">
    <location>
        <begin position="1"/>
        <end position="30"/>
    </location>
</feature>
<dbReference type="InterPro" id="IPR028082">
    <property type="entry name" value="Peripla_BP_I"/>
</dbReference>
<evidence type="ECO:0000256" key="1">
    <source>
        <dbReference type="SAM" id="SignalP"/>
    </source>
</evidence>
<gene>
    <name evidence="2" type="ORF">IV57_GL001109</name>
</gene>
<dbReference type="EMBL" id="JQCF01000021">
    <property type="protein sequence ID" value="KRN98461.1"/>
    <property type="molecule type" value="Genomic_DNA"/>
</dbReference>